<dbReference type="PANTHER" id="PTHR30055">
    <property type="entry name" value="HTH-TYPE TRANSCRIPTIONAL REGULATOR RUTR"/>
    <property type="match status" value="1"/>
</dbReference>
<evidence type="ECO:0000256" key="1">
    <source>
        <dbReference type="ARBA" id="ARBA00023015"/>
    </source>
</evidence>
<dbReference type="Proteomes" id="UP000274909">
    <property type="component" value="Unassembled WGS sequence"/>
</dbReference>
<evidence type="ECO:0000259" key="5">
    <source>
        <dbReference type="PROSITE" id="PS50977"/>
    </source>
</evidence>
<dbReference type="InterPro" id="IPR001647">
    <property type="entry name" value="HTH_TetR"/>
</dbReference>
<evidence type="ECO:0000313" key="7">
    <source>
        <dbReference type="Proteomes" id="UP000274909"/>
    </source>
</evidence>
<dbReference type="EMBL" id="RZGZ01000002">
    <property type="protein sequence ID" value="RUR01036.1"/>
    <property type="molecule type" value="Genomic_DNA"/>
</dbReference>
<keyword evidence="3" id="KW-0804">Transcription</keyword>
<dbReference type="PROSITE" id="PS50977">
    <property type="entry name" value="HTH_TETR_2"/>
    <property type="match status" value="1"/>
</dbReference>
<dbReference type="InterPro" id="IPR050109">
    <property type="entry name" value="HTH-type_TetR-like_transc_reg"/>
</dbReference>
<dbReference type="Gene3D" id="1.10.357.10">
    <property type="entry name" value="Tetracycline Repressor, domain 2"/>
    <property type="match status" value="1"/>
</dbReference>
<proteinExistence type="predicted"/>
<accession>A0A433JRW0</accession>
<evidence type="ECO:0000256" key="4">
    <source>
        <dbReference type="PROSITE-ProRule" id="PRU00335"/>
    </source>
</evidence>
<organism evidence="6 7">
    <name type="scientific">Labedella endophytica</name>
    <dbReference type="NCBI Taxonomy" id="1523160"/>
    <lineage>
        <taxon>Bacteria</taxon>
        <taxon>Bacillati</taxon>
        <taxon>Actinomycetota</taxon>
        <taxon>Actinomycetes</taxon>
        <taxon>Micrococcales</taxon>
        <taxon>Microbacteriaceae</taxon>
        <taxon>Labedella</taxon>
    </lineage>
</organism>
<sequence>MDARARRSRDKLSAAVLELAERDGIEAVSMVSIAQAAGVNRSTVYEHAASPLELLRMVLRDELDAIRDRHLTPGAHPDTRTAVRHTTLDVLRHADAHAAIYSRALGSAESTALHGMLSAHFRQSVLTLFQSGAITPPDIPGLDTCFRDVAAARFVADGTVGAIDAWLATPAPRDLAAFAALYVVLLPTWWPLSATQVLEQIAADGQ</sequence>
<evidence type="ECO:0000256" key="2">
    <source>
        <dbReference type="ARBA" id="ARBA00023125"/>
    </source>
</evidence>
<keyword evidence="7" id="KW-1185">Reference proteome</keyword>
<name>A0A433JRW0_9MICO</name>
<evidence type="ECO:0000313" key="6">
    <source>
        <dbReference type="EMBL" id="RUR01036.1"/>
    </source>
</evidence>
<dbReference type="PANTHER" id="PTHR30055:SF238">
    <property type="entry name" value="MYCOFACTOCIN BIOSYNTHESIS TRANSCRIPTIONAL REGULATOR MFTR-RELATED"/>
    <property type="match status" value="1"/>
</dbReference>
<comment type="caution">
    <text evidence="6">The sequence shown here is derived from an EMBL/GenBank/DDBJ whole genome shotgun (WGS) entry which is preliminary data.</text>
</comment>
<dbReference type="RefSeq" id="WP_127048106.1">
    <property type="nucleotide sequence ID" value="NZ_RZGZ01000002.1"/>
</dbReference>
<dbReference type="GO" id="GO:0003700">
    <property type="term" value="F:DNA-binding transcription factor activity"/>
    <property type="evidence" value="ECO:0007669"/>
    <property type="project" value="TreeGrafter"/>
</dbReference>
<dbReference type="OrthoDB" id="3193022at2"/>
<evidence type="ECO:0000256" key="3">
    <source>
        <dbReference type="ARBA" id="ARBA00023163"/>
    </source>
</evidence>
<dbReference type="AlphaFoldDB" id="A0A433JRW0"/>
<dbReference type="SUPFAM" id="SSF46689">
    <property type="entry name" value="Homeodomain-like"/>
    <property type="match status" value="1"/>
</dbReference>
<gene>
    <name evidence="6" type="ORF">ELQ94_05760</name>
</gene>
<keyword evidence="1" id="KW-0805">Transcription regulation</keyword>
<reference evidence="6 7" key="1">
    <citation type="submission" date="2018-12" db="EMBL/GenBank/DDBJ databases">
        <authorList>
            <person name="Li F."/>
        </authorList>
    </citation>
    <scope>NUCLEOTIDE SEQUENCE [LARGE SCALE GENOMIC DNA]</scope>
    <source>
        <strain evidence="6 7">EGI 6500705</strain>
    </source>
</reference>
<feature type="domain" description="HTH tetR-type" evidence="5">
    <location>
        <begin position="6"/>
        <end position="66"/>
    </location>
</feature>
<keyword evidence="2 4" id="KW-0238">DNA-binding</keyword>
<dbReference type="GO" id="GO:0000976">
    <property type="term" value="F:transcription cis-regulatory region binding"/>
    <property type="evidence" value="ECO:0007669"/>
    <property type="project" value="TreeGrafter"/>
</dbReference>
<dbReference type="InterPro" id="IPR009057">
    <property type="entry name" value="Homeodomain-like_sf"/>
</dbReference>
<dbReference type="Pfam" id="PF00440">
    <property type="entry name" value="TetR_N"/>
    <property type="match status" value="1"/>
</dbReference>
<feature type="DNA-binding region" description="H-T-H motif" evidence="4">
    <location>
        <begin position="29"/>
        <end position="48"/>
    </location>
</feature>
<protein>
    <submittedName>
        <fullName evidence="6">TetR/AcrR family transcriptional regulator</fullName>
    </submittedName>
</protein>